<dbReference type="Proteomes" id="UP001167796">
    <property type="component" value="Unassembled WGS sequence"/>
</dbReference>
<protein>
    <recommendedName>
        <fullName evidence="3">STAS/SEC14 domain-containing protein</fullName>
    </recommendedName>
</protein>
<evidence type="ECO:0008006" key="3">
    <source>
        <dbReference type="Google" id="ProtNLM"/>
    </source>
</evidence>
<evidence type="ECO:0000313" key="2">
    <source>
        <dbReference type="Proteomes" id="UP001167796"/>
    </source>
</evidence>
<keyword evidence="2" id="KW-1185">Reference proteome</keyword>
<name>A0ABT9AI78_9BACT</name>
<gene>
    <name evidence="1" type="ORF">Q5H92_22125</name>
</gene>
<reference evidence="1" key="1">
    <citation type="submission" date="2023-07" db="EMBL/GenBank/DDBJ databases">
        <authorList>
            <person name="Kim M.K."/>
        </authorList>
    </citation>
    <scope>NUCLEOTIDE SEQUENCE</scope>
    <source>
        <strain evidence="1">M29</strain>
    </source>
</reference>
<evidence type="ECO:0000313" key="1">
    <source>
        <dbReference type="EMBL" id="MDO7849077.1"/>
    </source>
</evidence>
<sequence>MLRGLQQHRGSRILVNQTQMLPFSPAEQQWVAQTWLPRAVTEGGYRYGAVVVSPHVLVRLATAFVTTNVQGLPLTYRTFDTEAQATEWLAQQPG</sequence>
<proteinExistence type="predicted"/>
<comment type="caution">
    <text evidence="1">The sequence shown here is derived from an EMBL/GenBank/DDBJ whole genome shotgun (WGS) entry which is preliminary data.</text>
</comment>
<organism evidence="1 2">
    <name type="scientific">Hymenobacter mellowenesis</name>
    <dbReference type="NCBI Taxonomy" id="3063995"/>
    <lineage>
        <taxon>Bacteria</taxon>
        <taxon>Pseudomonadati</taxon>
        <taxon>Bacteroidota</taxon>
        <taxon>Cytophagia</taxon>
        <taxon>Cytophagales</taxon>
        <taxon>Hymenobacteraceae</taxon>
        <taxon>Hymenobacter</taxon>
    </lineage>
</organism>
<dbReference type="RefSeq" id="WP_305013746.1">
    <property type="nucleotide sequence ID" value="NZ_JAUQSX010000014.1"/>
</dbReference>
<accession>A0ABT9AI78</accession>
<dbReference type="EMBL" id="JAUQSX010000014">
    <property type="protein sequence ID" value="MDO7849077.1"/>
    <property type="molecule type" value="Genomic_DNA"/>
</dbReference>